<dbReference type="PANTHER" id="PTHR45176">
    <property type="entry name" value="TRANSDUCIN FAMILY PROTEIN / WD-40 REPEAT FAMILY PROTEIN-RELATED"/>
    <property type="match status" value="1"/>
</dbReference>
<accession>A0A843VFS1</accession>
<dbReference type="InterPro" id="IPR057644">
    <property type="entry name" value="Beta-prop_WDR75_2nd"/>
</dbReference>
<evidence type="ECO:0000256" key="7">
    <source>
        <dbReference type="PROSITE-ProRule" id="PRU00221"/>
    </source>
</evidence>
<evidence type="ECO:0000256" key="5">
    <source>
        <dbReference type="ARBA" id="ARBA00022737"/>
    </source>
</evidence>
<dbReference type="AlphaFoldDB" id="A0A843VFS1"/>
<keyword evidence="3" id="KW-0698">rRNA processing</keyword>
<proteinExistence type="predicted"/>
<evidence type="ECO:0000256" key="3">
    <source>
        <dbReference type="ARBA" id="ARBA00022552"/>
    </source>
</evidence>
<keyword evidence="4 7" id="KW-0853">WD repeat</keyword>
<comment type="subcellular location">
    <subcellularLocation>
        <location evidence="1">Nucleus</location>
        <location evidence="1">Nucleolus</location>
    </subcellularLocation>
</comment>
<keyword evidence="10" id="KW-1185">Reference proteome</keyword>
<dbReference type="SMART" id="SM00320">
    <property type="entry name" value="WD40"/>
    <property type="match status" value="6"/>
</dbReference>
<dbReference type="InterPro" id="IPR001680">
    <property type="entry name" value="WD40_rpt"/>
</dbReference>
<evidence type="ECO:0000256" key="4">
    <source>
        <dbReference type="ARBA" id="ARBA00022574"/>
    </source>
</evidence>
<dbReference type="Proteomes" id="UP000652761">
    <property type="component" value="Unassembled WGS sequence"/>
</dbReference>
<sequence length="816" mass="89949">MEEPTAAAILTGGRSLVSSPPTFSSDGKKLLVCTGSTVSVFSTSTSMLVTELEGHAARVTSVVVVPMAGPAAKFSSFCWTSSLDGTIAYWDFSAPELIRKVEVGLPIFSMVIPHISNSEAEGGGKPPDPYAFISVEVANKPGDQKKSLRGQIKIYNLTTSMPVGGLMAETRKPEVLVVSKSGEYIGIKNKRKLHIWKVPVKHFRHTDIKKIKLHHTKNISALVFHPFERMVAGGDVTGRILIWRGFGKQRFSESTHQFNTIKHRDEEERPGVRGHDDADISSTWHWHSAEVKFLSFSSDGAYLYSGGREGVIVVWQLDTGKKRFLPRIGSPLLYFAHSPDPSLSYVSCADNQIHLLKMPSMDISKSISGIKLPFSFPEMYEGLRSEFAFDHGAGLVALRTETFCVQFFSLFDDVEISQVQVCERNYQPVDDVMVVLALLALSVDGSNMGTVEVKLPEEGIGGLVCLKFWTRGPQAGHYSLSTVIYEPHSNAGISALAFRPNHNMAVTSSYGGDFKIWVYKSGMQQKYQKFLKSGWRCQSVGSYRKRPMTAAAFSADGSVLAVAAESVVTLWDPDSNILVTVIGETYMPIVKLSFSGNSEYLVTVSQGSKPQVAVWDMMRLSMSWSYRLLVEAVACAEDGSLFAILVLKPASSNKFSFQDQDGLILLFDVGNPDPTATWLVKKAKGGALAFLKSDTSLHDEKVTKEKAPSEMLVFINSEHEYVIFDPFSNKVHQMRKGGRSTHASDEETELYGYTALYGELPKFNPKSDRVPAISFTPLDRPWETIFNGSSHALPPLTKLCAAFLASLLERRSSTTE</sequence>
<dbReference type="PROSITE" id="PS50082">
    <property type="entry name" value="WD_REPEATS_2"/>
    <property type="match status" value="1"/>
</dbReference>
<dbReference type="SUPFAM" id="SSF50978">
    <property type="entry name" value="WD40 repeat-like"/>
    <property type="match status" value="2"/>
</dbReference>
<organism evidence="9 10">
    <name type="scientific">Colocasia esculenta</name>
    <name type="common">Wild taro</name>
    <name type="synonym">Arum esculentum</name>
    <dbReference type="NCBI Taxonomy" id="4460"/>
    <lineage>
        <taxon>Eukaryota</taxon>
        <taxon>Viridiplantae</taxon>
        <taxon>Streptophyta</taxon>
        <taxon>Embryophyta</taxon>
        <taxon>Tracheophyta</taxon>
        <taxon>Spermatophyta</taxon>
        <taxon>Magnoliopsida</taxon>
        <taxon>Liliopsida</taxon>
        <taxon>Araceae</taxon>
        <taxon>Aroideae</taxon>
        <taxon>Colocasieae</taxon>
        <taxon>Colocasia</taxon>
    </lineage>
</organism>
<dbReference type="InterPro" id="IPR036322">
    <property type="entry name" value="WD40_repeat_dom_sf"/>
</dbReference>
<evidence type="ECO:0000256" key="2">
    <source>
        <dbReference type="ARBA" id="ARBA00022517"/>
    </source>
</evidence>
<keyword evidence="5" id="KW-0677">Repeat</keyword>
<evidence type="ECO:0000313" key="10">
    <source>
        <dbReference type="Proteomes" id="UP000652761"/>
    </source>
</evidence>
<feature type="domain" description="WD repeat-containing protein 75 second beta-propeller" evidence="8">
    <location>
        <begin position="405"/>
        <end position="661"/>
    </location>
</feature>
<protein>
    <recommendedName>
        <fullName evidence="8">WD repeat-containing protein 75 second beta-propeller domain-containing protein</fullName>
    </recommendedName>
</protein>
<feature type="repeat" description="WD" evidence="7">
    <location>
        <begin position="284"/>
        <end position="325"/>
    </location>
</feature>
<dbReference type="InterPro" id="IPR015943">
    <property type="entry name" value="WD40/YVTN_repeat-like_dom_sf"/>
</dbReference>
<dbReference type="Pfam" id="PF23769">
    <property type="entry name" value="Beta-prop_WDR75_2nd"/>
    <property type="match status" value="1"/>
</dbReference>
<evidence type="ECO:0000259" key="8">
    <source>
        <dbReference type="Pfam" id="PF23769"/>
    </source>
</evidence>
<keyword evidence="6" id="KW-0539">Nucleus</keyword>
<reference evidence="9" key="1">
    <citation type="submission" date="2017-07" db="EMBL/GenBank/DDBJ databases">
        <title>Taro Niue Genome Assembly and Annotation.</title>
        <authorList>
            <person name="Atibalentja N."/>
            <person name="Keating K."/>
            <person name="Fields C.J."/>
        </authorList>
    </citation>
    <scope>NUCLEOTIDE SEQUENCE</scope>
    <source>
        <strain evidence="9">Niue_2</strain>
        <tissue evidence="9">Leaf</tissue>
    </source>
</reference>
<comment type="caution">
    <text evidence="9">The sequence shown here is derived from an EMBL/GenBank/DDBJ whole genome shotgun (WGS) entry which is preliminary data.</text>
</comment>
<keyword evidence="2" id="KW-0690">Ribosome biogenesis</keyword>
<dbReference type="PANTHER" id="PTHR45176:SF1">
    <property type="entry name" value="TRANSDUCIN FAMILY PROTEIN _ WD-40 REPEAT FAMILY PROTEIN-RELATED"/>
    <property type="match status" value="1"/>
</dbReference>
<dbReference type="Pfam" id="PF23869">
    <property type="entry name" value="Beta-prop_WDR75_1st"/>
    <property type="match status" value="2"/>
</dbReference>
<evidence type="ECO:0000256" key="1">
    <source>
        <dbReference type="ARBA" id="ARBA00004604"/>
    </source>
</evidence>
<dbReference type="Gene3D" id="2.130.10.10">
    <property type="entry name" value="YVTN repeat-like/Quinoprotein amine dehydrogenase"/>
    <property type="match status" value="3"/>
</dbReference>
<gene>
    <name evidence="9" type="ORF">Taro_024859</name>
</gene>
<evidence type="ECO:0000256" key="6">
    <source>
        <dbReference type="ARBA" id="ARBA00023242"/>
    </source>
</evidence>
<name>A0A843VFS1_COLES</name>
<dbReference type="OrthoDB" id="735781at2759"/>
<dbReference type="PROSITE" id="PS50294">
    <property type="entry name" value="WD_REPEATS_REGION"/>
    <property type="match status" value="1"/>
</dbReference>
<dbReference type="EMBL" id="NMUH01001426">
    <property type="protein sequence ID" value="MQL92234.1"/>
    <property type="molecule type" value="Genomic_DNA"/>
</dbReference>
<evidence type="ECO:0000313" key="9">
    <source>
        <dbReference type="EMBL" id="MQL92234.1"/>
    </source>
</evidence>